<accession>A0A842HGQ3</accession>
<protein>
    <submittedName>
        <fullName evidence="5">IS66 family transposase</fullName>
    </submittedName>
</protein>
<evidence type="ECO:0000259" key="3">
    <source>
        <dbReference type="Pfam" id="PF03050"/>
    </source>
</evidence>
<dbReference type="NCBIfam" id="NF033517">
    <property type="entry name" value="transpos_IS66"/>
    <property type="match status" value="1"/>
</dbReference>
<reference evidence="5 6" key="1">
    <citation type="submission" date="2020-07" db="EMBL/GenBank/DDBJ databases">
        <authorList>
            <person name="Feng X."/>
        </authorList>
    </citation>
    <scope>NUCLEOTIDE SEQUENCE [LARGE SCALE GENOMIC DNA]</scope>
    <source>
        <strain evidence="5 6">JCM31066</strain>
    </source>
</reference>
<organism evidence="5 6">
    <name type="scientific">Ruficoccus amylovorans</name>
    <dbReference type="NCBI Taxonomy" id="1804625"/>
    <lineage>
        <taxon>Bacteria</taxon>
        <taxon>Pseudomonadati</taxon>
        <taxon>Verrucomicrobiota</taxon>
        <taxon>Opitutia</taxon>
        <taxon>Puniceicoccales</taxon>
        <taxon>Cerasicoccaceae</taxon>
        <taxon>Ruficoccus</taxon>
    </lineage>
</organism>
<evidence type="ECO:0000313" key="6">
    <source>
        <dbReference type="Proteomes" id="UP000546464"/>
    </source>
</evidence>
<sequence length="503" mass="56845">MTDREAALEAKLEAAQLENRLLREKIDALVRALYGKKSEKLDPAQLELLGGLAEKIDEAPAAVEPPAGVTQKAPSKPRRPGPRVPEHLPVKEVVLDPDEVLACPQEWRLMGEEVSEQLDYEPGRFYRRRLIRRKYVRKDAPFTAPVIAPLPPCMQERCLATPELIAQVVIGKYADHLPLYRQSQIYRRAGVELSRQTLCRWVDLAADTCQLLYEWMAREQMAHAYLQIDETPIPYLDPGRGQTAKGYLWVCSLPNGYVIYIWHPSRSAECLQQILPEHYRGIIQCDGYAAYPSVARQRAGPDLEQGPVQLASCWAHTRRKFFEAHEHAPSVAGWILGQIAQLYRIETRLRERRAGPGLCAVVRSAQSAPILARLRKAFILLRQRYRPQCSMAKAIDYALGQWTGLKVFIKNGIIVIDNNEVERAIRPTKIGAKNWTFIGSETSGRTAAILYTLIESAKRYGLDPYQYLLLLLRELPAATNWQIQAYTPAAIAKSKRLLPANAA</sequence>
<dbReference type="PANTHER" id="PTHR33678:SF1">
    <property type="entry name" value="BLL1576 PROTEIN"/>
    <property type="match status" value="1"/>
</dbReference>
<dbReference type="PANTHER" id="PTHR33678">
    <property type="entry name" value="BLL1576 PROTEIN"/>
    <property type="match status" value="1"/>
</dbReference>
<keyword evidence="6" id="KW-1185">Reference proteome</keyword>
<dbReference type="Pfam" id="PF13007">
    <property type="entry name" value="LZ_Tnp_IS66"/>
    <property type="match status" value="1"/>
</dbReference>
<dbReference type="RefSeq" id="WP_185676819.1">
    <property type="nucleotide sequence ID" value="NZ_JACHVB010000054.1"/>
</dbReference>
<feature type="region of interest" description="Disordered" evidence="2">
    <location>
        <begin position="59"/>
        <end position="86"/>
    </location>
</feature>
<dbReference type="InterPro" id="IPR004291">
    <property type="entry name" value="Transposase_IS66_central"/>
</dbReference>
<evidence type="ECO:0000256" key="2">
    <source>
        <dbReference type="SAM" id="MobiDB-lite"/>
    </source>
</evidence>
<dbReference type="AlphaFoldDB" id="A0A842HGQ3"/>
<feature type="coiled-coil region" evidence="1">
    <location>
        <begin position="5"/>
        <end position="32"/>
    </location>
</feature>
<feature type="domain" description="Transposase TnpC homeodomain" evidence="4">
    <location>
        <begin position="22"/>
        <end position="93"/>
    </location>
</feature>
<dbReference type="EMBL" id="JACHVB010000054">
    <property type="protein sequence ID" value="MBC2595885.1"/>
    <property type="molecule type" value="Genomic_DNA"/>
</dbReference>
<dbReference type="Proteomes" id="UP000546464">
    <property type="component" value="Unassembled WGS sequence"/>
</dbReference>
<dbReference type="InterPro" id="IPR024463">
    <property type="entry name" value="Transposase_TnpC_homeodom"/>
</dbReference>
<gene>
    <name evidence="5" type="ORF">H5P28_16595</name>
</gene>
<dbReference type="Pfam" id="PF03050">
    <property type="entry name" value="DDE_Tnp_IS66"/>
    <property type="match status" value="1"/>
</dbReference>
<feature type="domain" description="Transposase IS66 central" evidence="3">
    <location>
        <begin position="158"/>
        <end position="445"/>
    </location>
</feature>
<evidence type="ECO:0000256" key="1">
    <source>
        <dbReference type="SAM" id="Coils"/>
    </source>
</evidence>
<evidence type="ECO:0000313" key="5">
    <source>
        <dbReference type="EMBL" id="MBC2595885.1"/>
    </source>
</evidence>
<dbReference type="InterPro" id="IPR052344">
    <property type="entry name" value="Transposase-related"/>
</dbReference>
<evidence type="ECO:0000259" key="4">
    <source>
        <dbReference type="Pfam" id="PF13007"/>
    </source>
</evidence>
<keyword evidence="1" id="KW-0175">Coiled coil</keyword>
<name>A0A842HGQ3_9BACT</name>
<comment type="caution">
    <text evidence="5">The sequence shown here is derived from an EMBL/GenBank/DDBJ whole genome shotgun (WGS) entry which is preliminary data.</text>
</comment>
<proteinExistence type="predicted"/>